<reference evidence="3" key="1">
    <citation type="submission" date="2025-08" db="UniProtKB">
        <authorList>
            <consortium name="RefSeq"/>
        </authorList>
    </citation>
    <scope>IDENTIFICATION</scope>
</reference>
<sequence length="360" mass="39368">MADISVRREARRRKLLQSSEERLQKIKQLNEKKQENFATGEPKEDSVLLAAITTPIASVNQAQSESAKEGDSITSTLPPECLQARRPHQTDVDRTTAESGDQTNNIPEFHATEEATSASVRKMFGEVEMDYEGDTEAVSSTASVAASQETSERNLKFPQESDHSPESTASVEDSDPDNCTSVAHSPHPAPSKPIPNSLLQNRSPPIPPFGNIPSSAAATSPLPSQPGTPVHVVRQDAHDPSVAADTRHFLTVREMCVVLLAILLRLSLNTDWFQSFIGQSVIIPFIALQVMFFCLSPQTQHPPSGLIVKLLSFAAVMSNIPQATIQKIQLAFSLANQFCQDLAFYLFAFILTHEIVEVLS</sequence>
<feature type="compositionally biased region" description="Low complexity" evidence="1">
    <location>
        <begin position="213"/>
        <end position="222"/>
    </location>
</feature>
<gene>
    <name evidence="3" type="primary">LOC110974253</name>
</gene>
<dbReference type="InterPro" id="IPR016719">
    <property type="entry name" value="CAMLG"/>
</dbReference>
<feature type="compositionally biased region" description="Basic and acidic residues" evidence="1">
    <location>
        <begin position="150"/>
        <end position="165"/>
    </location>
</feature>
<evidence type="ECO:0000313" key="3">
    <source>
        <dbReference type="RefSeq" id="XP_022081461.1"/>
    </source>
</evidence>
<protein>
    <submittedName>
        <fullName evidence="3">Uncharacterized protein LOC110974253</fullName>
    </submittedName>
</protein>
<dbReference type="PANTHER" id="PTHR15026:SF0">
    <property type="entry name" value="GUIDED ENTRY OF TAIL-ANCHORED PROTEINS FACTOR CAMLG"/>
    <property type="match status" value="1"/>
</dbReference>
<dbReference type="OrthoDB" id="10522622at2759"/>
<feature type="region of interest" description="Disordered" evidence="1">
    <location>
        <begin position="58"/>
        <end position="232"/>
    </location>
</feature>
<dbReference type="AlphaFoldDB" id="A0A8B7XN26"/>
<dbReference type="GeneID" id="110974253"/>
<feature type="region of interest" description="Disordered" evidence="1">
    <location>
        <begin position="26"/>
        <end position="45"/>
    </location>
</feature>
<dbReference type="PANTHER" id="PTHR15026">
    <property type="entry name" value="CALCIUM-SIGNAL MODULATING CYCLOPHILIN LIGAND CAML"/>
    <property type="match status" value="1"/>
</dbReference>
<accession>A0A8B7XN26</accession>
<dbReference type="GO" id="GO:0071816">
    <property type="term" value="P:tail-anchored membrane protein insertion into ER membrane"/>
    <property type="evidence" value="ECO:0007669"/>
    <property type="project" value="TreeGrafter"/>
</dbReference>
<dbReference type="Proteomes" id="UP000694845">
    <property type="component" value="Unplaced"/>
</dbReference>
<feature type="compositionally biased region" description="Polar residues" evidence="1">
    <location>
        <begin position="97"/>
        <end position="106"/>
    </location>
</feature>
<feature type="compositionally biased region" description="Low complexity" evidence="1">
    <location>
        <begin position="136"/>
        <end position="149"/>
    </location>
</feature>
<feature type="compositionally biased region" description="Polar residues" evidence="1">
    <location>
        <begin position="166"/>
        <end position="183"/>
    </location>
</feature>
<keyword evidence="2" id="KW-1185">Reference proteome</keyword>
<dbReference type="KEGG" id="aplc:110974253"/>
<evidence type="ECO:0000313" key="2">
    <source>
        <dbReference type="Proteomes" id="UP000694845"/>
    </source>
</evidence>
<organism evidence="2 3">
    <name type="scientific">Acanthaster planci</name>
    <name type="common">Crown-of-thorns starfish</name>
    <dbReference type="NCBI Taxonomy" id="133434"/>
    <lineage>
        <taxon>Eukaryota</taxon>
        <taxon>Metazoa</taxon>
        <taxon>Echinodermata</taxon>
        <taxon>Eleutherozoa</taxon>
        <taxon>Asterozoa</taxon>
        <taxon>Asteroidea</taxon>
        <taxon>Valvatacea</taxon>
        <taxon>Valvatida</taxon>
        <taxon>Acanthasteridae</taxon>
        <taxon>Acanthaster</taxon>
    </lineage>
</organism>
<proteinExistence type="predicted"/>
<dbReference type="GO" id="GO:0043529">
    <property type="term" value="C:GET complex"/>
    <property type="evidence" value="ECO:0007669"/>
    <property type="project" value="TreeGrafter"/>
</dbReference>
<name>A0A8B7XN26_ACAPL</name>
<dbReference type="OMA" id="FILTHAM"/>
<dbReference type="RefSeq" id="XP_022081461.1">
    <property type="nucleotide sequence ID" value="XM_022225769.1"/>
</dbReference>
<evidence type="ECO:0000256" key="1">
    <source>
        <dbReference type="SAM" id="MobiDB-lite"/>
    </source>
</evidence>